<sequence>MKKNLKTQFLTRQYMLSKDYELYYYSDSHMANVDSHTHDYYEFYFFLEGTVSYLIEKQLYDLKAGDVVVIPPGIHHKAVIHDSEKPYSRFVFWISIDYYQRIRQMSEDYFYIIRLARDKGQYVFHNDAVAFSSIQSRIFHLIEEIHWDRFGKDEKIFIGICDLFLHLSRMAYEKNHPRKLKEDQNLYENIIQYIDTQLDQDLSLERLAGKFYASKYHIAHIFKENTGISIHQYIMKKRLAACQDAILSNISITKAYLMFGFKDYSSFYRAFKKEYGISPKEFRDMKIQPEQQTIKAGKGTS</sequence>
<reference evidence="5" key="1">
    <citation type="journal article" date="2021" name="PeerJ">
        <title>Extensive microbial diversity within the chicken gut microbiome revealed by metagenomics and culture.</title>
        <authorList>
            <person name="Gilroy R."/>
            <person name="Ravi A."/>
            <person name="Getino M."/>
            <person name="Pursley I."/>
            <person name="Horton D.L."/>
            <person name="Alikhan N.F."/>
            <person name="Baker D."/>
            <person name="Gharbi K."/>
            <person name="Hall N."/>
            <person name="Watson M."/>
            <person name="Adriaenssens E.M."/>
            <person name="Foster-Nyarko E."/>
            <person name="Jarju S."/>
            <person name="Secka A."/>
            <person name="Antonio M."/>
            <person name="Oren A."/>
            <person name="Chaudhuri R.R."/>
            <person name="La Ragione R."/>
            <person name="Hildebrand F."/>
            <person name="Pallen M.J."/>
        </authorList>
    </citation>
    <scope>NUCLEOTIDE SEQUENCE</scope>
    <source>
        <strain evidence="5">CHK195-9823</strain>
    </source>
</reference>
<dbReference type="EMBL" id="DXIQ01000035">
    <property type="protein sequence ID" value="HIV38534.1"/>
    <property type="molecule type" value="Genomic_DNA"/>
</dbReference>
<evidence type="ECO:0000256" key="1">
    <source>
        <dbReference type="ARBA" id="ARBA00023015"/>
    </source>
</evidence>
<dbReference type="InterPro" id="IPR013096">
    <property type="entry name" value="Cupin_2"/>
</dbReference>
<protein>
    <submittedName>
        <fullName evidence="5">AraC family transcriptional regulator</fullName>
    </submittedName>
</protein>
<dbReference type="InterPro" id="IPR037923">
    <property type="entry name" value="HTH-like"/>
</dbReference>
<keyword evidence="3" id="KW-0804">Transcription</keyword>
<dbReference type="Pfam" id="PF12833">
    <property type="entry name" value="HTH_18"/>
    <property type="match status" value="1"/>
</dbReference>
<evidence type="ECO:0000256" key="3">
    <source>
        <dbReference type="ARBA" id="ARBA00023163"/>
    </source>
</evidence>
<dbReference type="AlphaFoldDB" id="A0A9D1TF71"/>
<dbReference type="PROSITE" id="PS01124">
    <property type="entry name" value="HTH_ARAC_FAMILY_2"/>
    <property type="match status" value="1"/>
</dbReference>
<name>A0A9D1TF71_9FIRM</name>
<gene>
    <name evidence="5" type="ORF">H9747_05965</name>
</gene>
<comment type="caution">
    <text evidence="5">The sequence shown here is derived from an EMBL/GenBank/DDBJ whole genome shotgun (WGS) entry which is preliminary data.</text>
</comment>
<accession>A0A9D1TF71</accession>
<dbReference type="Gene3D" id="1.10.10.60">
    <property type="entry name" value="Homeodomain-like"/>
    <property type="match status" value="2"/>
</dbReference>
<dbReference type="SUPFAM" id="SSF51215">
    <property type="entry name" value="Regulatory protein AraC"/>
    <property type="match status" value="1"/>
</dbReference>
<evidence type="ECO:0000259" key="4">
    <source>
        <dbReference type="PROSITE" id="PS01124"/>
    </source>
</evidence>
<dbReference type="GO" id="GO:0003700">
    <property type="term" value="F:DNA-binding transcription factor activity"/>
    <property type="evidence" value="ECO:0007669"/>
    <property type="project" value="InterPro"/>
</dbReference>
<feature type="domain" description="HTH araC/xylS-type" evidence="4">
    <location>
        <begin position="188"/>
        <end position="285"/>
    </location>
</feature>
<dbReference type="SUPFAM" id="SSF46689">
    <property type="entry name" value="Homeodomain-like"/>
    <property type="match status" value="2"/>
</dbReference>
<dbReference type="SMART" id="SM00342">
    <property type="entry name" value="HTH_ARAC"/>
    <property type="match status" value="1"/>
</dbReference>
<evidence type="ECO:0000256" key="2">
    <source>
        <dbReference type="ARBA" id="ARBA00023125"/>
    </source>
</evidence>
<dbReference type="InterPro" id="IPR014710">
    <property type="entry name" value="RmlC-like_jellyroll"/>
</dbReference>
<keyword evidence="2" id="KW-0238">DNA-binding</keyword>
<dbReference type="GO" id="GO:0043565">
    <property type="term" value="F:sequence-specific DNA binding"/>
    <property type="evidence" value="ECO:0007669"/>
    <property type="project" value="InterPro"/>
</dbReference>
<keyword evidence="1" id="KW-0805">Transcription regulation</keyword>
<dbReference type="InterPro" id="IPR018060">
    <property type="entry name" value="HTH_AraC"/>
</dbReference>
<dbReference type="PANTHER" id="PTHR43280:SF34">
    <property type="entry name" value="ARAC-FAMILY TRANSCRIPTIONAL REGULATOR"/>
    <property type="match status" value="1"/>
</dbReference>
<dbReference type="PANTHER" id="PTHR43280">
    <property type="entry name" value="ARAC-FAMILY TRANSCRIPTIONAL REGULATOR"/>
    <property type="match status" value="1"/>
</dbReference>
<dbReference type="Proteomes" id="UP000886814">
    <property type="component" value="Unassembled WGS sequence"/>
</dbReference>
<dbReference type="InterPro" id="IPR009057">
    <property type="entry name" value="Homeodomain-like_sf"/>
</dbReference>
<organism evidence="5 6">
    <name type="scientific">Candidatus Blautia stercorigallinarum</name>
    <dbReference type="NCBI Taxonomy" id="2838501"/>
    <lineage>
        <taxon>Bacteria</taxon>
        <taxon>Bacillati</taxon>
        <taxon>Bacillota</taxon>
        <taxon>Clostridia</taxon>
        <taxon>Lachnospirales</taxon>
        <taxon>Lachnospiraceae</taxon>
        <taxon>Blautia</taxon>
    </lineage>
</organism>
<dbReference type="Pfam" id="PF07883">
    <property type="entry name" value="Cupin_2"/>
    <property type="match status" value="1"/>
</dbReference>
<evidence type="ECO:0000313" key="6">
    <source>
        <dbReference type="Proteomes" id="UP000886814"/>
    </source>
</evidence>
<dbReference type="Gene3D" id="2.60.120.10">
    <property type="entry name" value="Jelly Rolls"/>
    <property type="match status" value="1"/>
</dbReference>
<evidence type="ECO:0000313" key="5">
    <source>
        <dbReference type="EMBL" id="HIV38534.1"/>
    </source>
</evidence>
<proteinExistence type="predicted"/>
<reference evidence="5" key="2">
    <citation type="submission" date="2021-04" db="EMBL/GenBank/DDBJ databases">
        <authorList>
            <person name="Gilroy R."/>
        </authorList>
    </citation>
    <scope>NUCLEOTIDE SEQUENCE</scope>
    <source>
        <strain evidence="5">CHK195-9823</strain>
    </source>
</reference>